<feature type="transmembrane region" description="Helical" evidence="6">
    <location>
        <begin position="379"/>
        <end position="396"/>
    </location>
</feature>
<evidence type="ECO:0000313" key="9">
    <source>
        <dbReference type="Proteomes" id="UP000664466"/>
    </source>
</evidence>
<feature type="transmembrane region" description="Helical" evidence="6">
    <location>
        <begin position="355"/>
        <end position="373"/>
    </location>
</feature>
<dbReference type="EMBL" id="CP072748">
    <property type="protein sequence ID" value="QTX10662.1"/>
    <property type="molecule type" value="Genomic_DNA"/>
</dbReference>
<dbReference type="InterPro" id="IPR050833">
    <property type="entry name" value="Poly_Biosynth_Transport"/>
</dbReference>
<evidence type="ECO:0000256" key="6">
    <source>
        <dbReference type="SAM" id="Phobius"/>
    </source>
</evidence>
<protein>
    <submittedName>
        <fullName evidence="8">Polysaccharide biosynthesis C-terminal domain-containing protein</fullName>
    </submittedName>
</protein>
<keyword evidence="3 6" id="KW-0812">Transmembrane</keyword>
<sequence length="491" mass="54579">MFLKHGIVYFLSMLAPALSSFIAVAFYTRWMNTAEYGIYTTVLMVGSSINSIMLGWLQAGIMRFWSDKLVSVEAIRDLIATAVLVTSILVAIALLLFALVSGEFHVAWVLALLFVATALYEAWQRINSITFQTNHYLIAEIARAVMIVSIGLLLVHWGFSWMGAALGVVLSNLIVLLFSSSFWTLLKPQFATLDQAVLKKILVYGIPMSLSAILFGVIQISERTLIGWFSGYELVGKYAAAYNPPRQILFMIAGALNMAAYPLIIHALENEGAEQAANKMRDYTVFYVGVFAACAFGFMGIADVFLPILIGAEFVEAALQFLPWVVLAVTFHAFYLFYISLFFQINKQTIKEIQVIFLGAVVSVVLNVLLLPLYGLMGAAITAILTYFACVVYGYFRGKGDFRVALPWVDIAKIGLAALLMYALMHQTPSLPQPIATLLLKMLVGGVSYAVLVWLLNIGNVRQRLKGRLGWLRFSMSSLWVRRRLNCTEKQ</sequence>
<evidence type="ECO:0000256" key="3">
    <source>
        <dbReference type="ARBA" id="ARBA00022692"/>
    </source>
</evidence>
<feature type="transmembrane region" description="Helical" evidence="6">
    <location>
        <begin position="321"/>
        <end position="343"/>
    </location>
</feature>
<dbReference type="PANTHER" id="PTHR30250">
    <property type="entry name" value="PST FAMILY PREDICTED COLANIC ACID TRANSPORTER"/>
    <property type="match status" value="1"/>
</dbReference>
<feature type="transmembrane region" description="Helical" evidence="6">
    <location>
        <begin position="161"/>
        <end position="180"/>
    </location>
</feature>
<evidence type="ECO:0000256" key="2">
    <source>
        <dbReference type="ARBA" id="ARBA00022475"/>
    </source>
</evidence>
<name>A0A8B0SP30_9GAMM</name>
<reference evidence="7 9" key="1">
    <citation type="submission" date="2021-03" db="EMBL/GenBank/DDBJ databases">
        <title>Draft genome and methylome analysis of Thiotrix fructosivoruns ATCC 49748.</title>
        <authorList>
            <person name="Fomenkov A."/>
            <person name="Grabovich M.Y."/>
            <person name="Roberts R.J."/>
        </authorList>
    </citation>
    <scope>NUCLEOTIDE SEQUENCE [LARGE SCALE GENOMIC DNA]</scope>
    <source>
        <strain evidence="7 9">ATCC 49748</strain>
        <plasmid evidence="7">pTfr446</plasmid>
    </source>
</reference>
<keyword evidence="5 6" id="KW-0472">Membrane</keyword>
<feature type="transmembrane region" description="Helical" evidence="6">
    <location>
        <begin position="106"/>
        <end position="123"/>
    </location>
</feature>
<feature type="transmembrane region" description="Helical" evidence="6">
    <location>
        <begin position="135"/>
        <end position="155"/>
    </location>
</feature>
<evidence type="ECO:0000256" key="4">
    <source>
        <dbReference type="ARBA" id="ARBA00022989"/>
    </source>
</evidence>
<comment type="subcellular location">
    <subcellularLocation>
        <location evidence="1">Cell membrane</location>
        <topology evidence="1">Multi-pass membrane protein</topology>
    </subcellularLocation>
</comment>
<dbReference type="PANTHER" id="PTHR30250:SF11">
    <property type="entry name" value="O-ANTIGEN TRANSPORTER-RELATED"/>
    <property type="match status" value="1"/>
</dbReference>
<keyword evidence="7" id="KW-0614">Plasmid</keyword>
<feature type="transmembrane region" description="Helical" evidence="6">
    <location>
        <begin position="201"/>
        <end position="220"/>
    </location>
</feature>
<dbReference type="RefSeq" id="WP_207249570.1">
    <property type="nucleotide sequence ID" value="NZ_JAFMPM010000005.1"/>
</dbReference>
<dbReference type="Proteomes" id="UP000664466">
    <property type="component" value="Unassembled WGS sequence"/>
</dbReference>
<dbReference type="EMBL" id="JAFMPM010000005">
    <property type="protein sequence ID" value="MBO0611679.1"/>
    <property type="molecule type" value="Genomic_DNA"/>
</dbReference>
<proteinExistence type="predicted"/>
<gene>
    <name evidence="7" type="ORF">J1836_01880</name>
    <name evidence="8" type="ORF">J1836_019190</name>
</gene>
<reference evidence="8" key="2">
    <citation type="submission" date="2021-04" db="EMBL/GenBank/DDBJ databases">
        <title>Complete Genome and methylome analysis of Thiothrix fructosivorans ATCC 49748.</title>
        <authorList>
            <person name="Fomenkov A."/>
            <person name="Sun L."/>
            <person name="Vincze T."/>
            <person name="Grabovich M.Y."/>
            <person name="Roberts R.J."/>
        </authorList>
    </citation>
    <scope>NUCLEOTIDE SEQUENCE</scope>
    <source>
        <strain evidence="8">ATCC 49748</strain>
    </source>
</reference>
<feature type="transmembrane region" description="Helical" evidence="6">
    <location>
        <begin position="438"/>
        <end position="458"/>
    </location>
</feature>
<accession>A0A8B0SP30</accession>
<feature type="transmembrane region" description="Helical" evidence="6">
    <location>
        <begin position="285"/>
        <end position="309"/>
    </location>
</feature>
<feature type="transmembrane region" description="Helical" evidence="6">
    <location>
        <begin position="248"/>
        <end position="265"/>
    </location>
</feature>
<evidence type="ECO:0000313" key="7">
    <source>
        <dbReference type="EMBL" id="MBO0611679.1"/>
    </source>
</evidence>
<keyword evidence="2" id="KW-1003">Cell membrane</keyword>
<evidence type="ECO:0000256" key="1">
    <source>
        <dbReference type="ARBA" id="ARBA00004651"/>
    </source>
</evidence>
<evidence type="ECO:0000313" key="8">
    <source>
        <dbReference type="EMBL" id="QTX10662.1"/>
    </source>
</evidence>
<dbReference type="GO" id="GO:0005886">
    <property type="term" value="C:plasma membrane"/>
    <property type="evidence" value="ECO:0007669"/>
    <property type="project" value="UniProtKB-SubCell"/>
</dbReference>
<dbReference type="InterPro" id="IPR002797">
    <property type="entry name" value="Polysacc_synth"/>
</dbReference>
<feature type="transmembrane region" description="Helical" evidence="6">
    <location>
        <begin position="408"/>
        <end position="426"/>
    </location>
</feature>
<organism evidence="8">
    <name type="scientific">Thiothrix fructosivorans</name>
    <dbReference type="NCBI Taxonomy" id="111770"/>
    <lineage>
        <taxon>Bacteria</taxon>
        <taxon>Pseudomonadati</taxon>
        <taxon>Pseudomonadota</taxon>
        <taxon>Gammaproteobacteria</taxon>
        <taxon>Thiotrichales</taxon>
        <taxon>Thiotrichaceae</taxon>
        <taxon>Thiothrix</taxon>
    </lineage>
</organism>
<feature type="transmembrane region" description="Helical" evidence="6">
    <location>
        <begin position="36"/>
        <end position="57"/>
    </location>
</feature>
<dbReference type="Pfam" id="PF01943">
    <property type="entry name" value="Polysacc_synt"/>
    <property type="match status" value="1"/>
</dbReference>
<feature type="transmembrane region" description="Helical" evidence="6">
    <location>
        <begin position="78"/>
        <end position="100"/>
    </location>
</feature>
<geneLocation type="plasmid" evidence="7">
    <name>pTfr446</name>
</geneLocation>
<evidence type="ECO:0000256" key="5">
    <source>
        <dbReference type="ARBA" id="ARBA00023136"/>
    </source>
</evidence>
<keyword evidence="4 6" id="KW-1133">Transmembrane helix</keyword>
<dbReference type="AlphaFoldDB" id="A0A8B0SP30"/>
<feature type="transmembrane region" description="Helical" evidence="6">
    <location>
        <begin position="7"/>
        <end position="30"/>
    </location>
</feature>
<keyword evidence="9" id="KW-1185">Reference proteome</keyword>